<keyword evidence="4" id="KW-1185">Reference proteome</keyword>
<feature type="region of interest" description="Disordered" evidence="1">
    <location>
        <begin position="223"/>
        <end position="246"/>
    </location>
</feature>
<dbReference type="AlphaFoldDB" id="J3NIK8"/>
<dbReference type="Proteomes" id="UP000006039">
    <property type="component" value="Unassembled WGS sequence"/>
</dbReference>
<accession>J3NIK8</accession>
<feature type="region of interest" description="Disordered" evidence="1">
    <location>
        <begin position="446"/>
        <end position="465"/>
    </location>
</feature>
<reference evidence="4" key="1">
    <citation type="submission" date="2010-07" db="EMBL/GenBank/DDBJ databases">
        <title>The genome sequence of Gaeumannomyces graminis var. tritici strain R3-111a-1.</title>
        <authorList>
            <consortium name="The Broad Institute Genome Sequencing Platform"/>
            <person name="Ma L.-J."/>
            <person name="Dead R."/>
            <person name="Young S."/>
            <person name="Zeng Q."/>
            <person name="Koehrsen M."/>
            <person name="Alvarado L."/>
            <person name="Berlin A."/>
            <person name="Chapman S.B."/>
            <person name="Chen Z."/>
            <person name="Freedman E."/>
            <person name="Gellesch M."/>
            <person name="Goldberg J."/>
            <person name="Griggs A."/>
            <person name="Gujja S."/>
            <person name="Heilman E.R."/>
            <person name="Heiman D."/>
            <person name="Hepburn T."/>
            <person name="Howarth C."/>
            <person name="Jen D."/>
            <person name="Larson L."/>
            <person name="Mehta T."/>
            <person name="Neiman D."/>
            <person name="Pearson M."/>
            <person name="Roberts A."/>
            <person name="Saif S."/>
            <person name="Shea T."/>
            <person name="Shenoy N."/>
            <person name="Sisk P."/>
            <person name="Stolte C."/>
            <person name="Sykes S."/>
            <person name="Walk T."/>
            <person name="White J."/>
            <person name="Yandava C."/>
            <person name="Haas B."/>
            <person name="Nusbaum C."/>
            <person name="Birren B."/>
        </authorList>
    </citation>
    <scope>NUCLEOTIDE SEQUENCE [LARGE SCALE GENOMIC DNA]</scope>
    <source>
        <strain evidence="4">R3-111a-1</strain>
    </source>
</reference>
<gene>
    <name evidence="3" type="primary">20341545</name>
    <name evidence="2" type="ORF">GGTG_01087</name>
</gene>
<reference evidence="2" key="3">
    <citation type="submission" date="2010-09" db="EMBL/GenBank/DDBJ databases">
        <title>Annotation of Gaeumannomyces graminis var. tritici R3-111a-1.</title>
        <authorList>
            <consortium name="The Broad Institute Genome Sequencing Platform"/>
            <person name="Ma L.-J."/>
            <person name="Dead R."/>
            <person name="Young S.K."/>
            <person name="Zeng Q."/>
            <person name="Gargeya S."/>
            <person name="Fitzgerald M."/>
            <person name="Haas B."/>
            <person name="Abouelleil A."/>
            <person name="Alvarado L."/>
            <person name="Arachchi H.M."/>
            <person name="Berlin A."/>
            <person name="Brown A."/>
            <person name="Chapman S.B."/>
            <person name="Chen Z."/>
            <person name="Dunbar C."/>
            <person name="Freedman E."/>
            <person name="Gearin G."/>
            <person name="Gellesch M."/>
            <person name="Goldberg J."/>
            <person name="Griggs A."/>
            <person name="Gujja S."/>
            <person name="Heiman D."/>
            <person name="Howarth C."/>
            <person name="Larson L."/>
            <person name="Lui A."/>
            <person name="MacDonald P.J.P."/>
            <person name="Mehta T."/>
            <person name="Montmayeur A."/>
            <person name="Murphy C."/>
            <person name="Neiman D."/>
            <person name="Pearson M."/>
            <person name="Priest M."/>
            <person name="Roberts A."/>
            <person name="Saif S."/>
            <person name="Shea T."/>
            <person name="Shenoy N."/>
            <person name="Sisk P."/>
            <person name="Stolte C."/>
            <person name="Sykes S."/>
            <person name="Yandava C."/>
            <person name="Wortman J."/>
            <person name="Nusbaum C."/>
            <person name="Birren B."/>
        </authorList>
    </citation>
    <scope>NUCLEOTIDE SEQUENCE</scope>
    <source>
        <strain evidence="2">R3-111a-1</strain>
    </source>
</reference>
<organism evidence="2">
    <name type="scientific">Gaeumannomyces tritici (strain R3-111a-1)</name>
    <name type="common">Wheat and barley take-all root rot fungus</name>
    <name type="synonym">Gaeumannomyces graminis var. tritici</name>
    <dbReference type="NCBI Taxonomy" id="644352"/>
    <lineage>
        <taxon>Eukaryota</taxon>
        <taxon>Fungi</taxon>
        <taxon>Dikarya</taxon>
        <taxon>Ascomycota</taxon>
        <taxon>Pezizomycotina</taxon>
        <taxon>Sordariomycetes</taxon>
        <taxon>Sordariomycetidae</taxon>
        <taxon>Magnaporthales</taxon>
        <taxon>Magnaporthaceae</taxon>
        <taxon>Gaeumannomyces</taxon>
    </lineage>
</organism>
<proteinExistence type="predicted"/>
<dbReference type="RefSeq" id="XP_009217110.1">
    <property type="nucleotide sequence ID" value="XM_009218846.1"/>
</dbReference>
<reference evidence="2" key="2">
    <citation type="submission" date="2010-07" db="EMBL/GenBank/DDBJ databases">
        <authorList>
            <consortium name="The Broad Institute Genome Sequencing Platform"/>
            <consortium name="Broad Institute Genome Sequencing Center for Infectious Disease"/>
            <person name="Ma L.-J."/>
            <person name="Dead R."/>
            <person name="Young S."/>
            <person name="Zeng Q."/>
            <person name="Koehrsen M."/>
            <person name="Alvarado L."/>
            <person name="Berlin A."/>
            <person name="Chapman S.B."/>
            <person name="Chen Z."/>
            <person name="Freedman E."/>
            <person name="Gellesch M."/>
            <person name="Goldberg J."/>
            <person name="Griggs A."/>
            <person name="Gujja S."/>
            <person name="Heilman E.R."/>
            <person name="Heiman D."/>
            <person name="Hepburn T."/>
            <person name="Howarth C."/>
            <person name="Jen D."/>
            <person name="Larson L."/>
            <person name="Mehta T."/>
            <person name="Neiman D."/>
            <person name="Pearson M."/>
            <person name="Roberts A."/>
            <person name="Saif S."/>
            <person name="Shea T."/>
            <person name="Shenoy N."/>
            <person name="Sisk P."/>
            <person name="Stolte C."/>
            <person name="Sykes S."/>
            <person name="Walk T."/>
            <person name="White J."/>
            <person name="Yandava C."/>
            <person name="Haas B."/>
            <person name="Nusbaum C."/>
            <person name="Birren B."/>
        </authorList>
    </citation>
    <scope>NUCLEOTIDE SEQUENCE</scope>
    <source>
        <strain evidence="2">R3-111a-1</strain>
    </source>
</reference>
<dbReference type="HOGENOM" id="CLU_562639_0_0_1"/>
<sequence length="485" mass="53046">MSGQQQQQQRRRQQHCDHPFIMLRQQRHLSGTPRARAPSYPPRALLLLRGSRAGELGRIRKGKGENTAVVSLLVFAATLAPMQRESPWPGRTLCWIDCAAAAGEGGKAGRCLALTHDHYPSIRHLFGLFPTVDSPPLPAFAVPTPPASGTGLQVDAVRLAGLRPAGRQAGRQQADHQVGLSNLLRDGVQGRRLLASRRERRRPGWTFGGDGAHVGAAITCRRDLGRNRSREEAEEPKGPVKGPRFDSIPLIASPAVELLQPGGSGIQFCDGAWYYLTVWIQISMESDRKRNEKIINPKIQGEFPDLDVKSNNCRQSENEDARWFSPSLEWMGCWVRGQACAHTTTTTTTTTTTARTILDKLIAERDTGWGGFEARPVDAMQRQCVLDGVGARQQATWGRAAGSSRLGSCFFFFSRPPLFSVAGVISQHAWAWVSARAGAGGWMGNHGQGLAGTQGRSNATQQKRTCSSNQSKSCSMIRCAQRVIK</sequence>
<feature type="compositionally biased region" description="Polar residues" evidence="1">
    <location>
        <begin position="454"/>
        <end position="465"/>
    </location>
</feature>
<evidence type="ECO:0000313" key="4">
    <source>
        <dbReference type="Proteomes" id="UP000006039"/>
    </source>
</evidence>
<evidence type="ECO:0000313" key="3">
    <source>
        <dbReference type="EnsemblFungi" id="EJT81101"/>
    </source>
</evidence>
<evidence type="ECO:0000256" key="1">
    <source>
        <dbReference type="SAM" id="MobiDB-lite"/>
    </source>
</evidence>
<dbReference type="GeneID" id="20341545"/>
<feature type="compositionally biased region" description="Basic and acidic residues" evidence="1">
    <location>
        <begin position="223"/>
        <end position="238"/>
    </location>
</feature>
<evidence type="ECO:0000313" key="2">
    <source>
        <dbReference type="EMBL" id="EJT81101.1"/>
    </source>
</evidence>
<dbReference type="VEuPathDB" id="FungiDB:GGTG_01087"/>
<protein>
    <submittedName>
        <fullName evidence="2 3">Uncharacterized protein</fullName>
    </submittedName>
</protein>
<reference evidence="3" key="4">
    <citation type="journal article" date="2015" name="G3 (Bethesda)">
        <title>Genome sequences of three phytopathogenic species of the Magnaporthaceae family of fungi.</title>
        <authorList>
            <person name="Okagaki L.H."/>
            <person name="Nunes C.C."/>
            <person name="Sailsbery J."/>
            <person name="Clay B."/>
            <person name="Brown D."/>
            <person name="John T."/>
            <person name="Oh Y."/>
            <person name="Young N."/>
            <person name="Fitzgerald M."/>
            <person name="Haas B.J."/>
            <person name="Zeng Q."/>
            <person name="Young S."/>
            <person name="Adiconis X."/>
            <person name="Fan L."/>
            <person name="Levin J.Z."/>
            <person name="Mitchell T.K."/>
            <person name="Okubara P.A."/>
            <person name="Farman M.L."/>
            <person name="Kohn L.M."/>
            <person name="Birren B."/>
            <person name="Ma L.-J."/>
            <person name="Dean R.A."/>
        </authorList>
    </citation>
    <scope>NUCLEOTIDE SEQUENCE</scope>
    <source>
        <strain evidence="3">R3-111a-1</strain>
    </source>
</reference>
<dbReference type="EMBL" id="GL385395">
    <property type="protein sequence ID" value="EJT81101.1"/>
    <property type="molecule type" value="Genomic_DNA"/>
</dbReference>
<dbReference type="EnsemblFungi" id="EJT81101">
    <property type="protein sequence ID" value="EJT81101"/>
    <property type="gene ID" value="GGTG_01087"/>
</dbReference>
<name>J3NIK8_GAET3</name>
<reference evidence="3" key="5">
    <citation type="submission" date="2018-04" db="UniProtKB">
        <authorList>
            <consortium name="EnsemblFungi"/>
        </authorList>
    </citation>
    <scope>IDENTIFICATION</scope>
    <source>
        <strain evidence="3">R3-111a-1</strain>
    </source>
</reference>